<reference evidence="19" key="1">
    <citation type="submission" date="2018-09" db="EMBL/GenBank/DDBJ databases">
        <title>Common duck and Muscovy duck high density SNP chip.</title>
        <authorList>
            <person name="Vignal A."/>
            <person name="Thebault N."/>
            <person name="Warren W.C."/>
        </authorList>
    </citation>
    <scope>NUCLEOTIDE SEQUENCE [LARGE SCALE GENOMIC DNA]</scope>
</reference>
<organism evidence="19 20">
    <name type="scientific">Cairina moschata</name>
    <name type="common">Muscovy duck</name>
    <dbReference type="NCBI Taxonomy" id="8855"/>
    <lineage>
        <taxon>Eukaryota</taxon>
        <taxon>Metazoa</taxon>
        <taxon>Chordata</taxon>
        <taxon>Craniata</taxon>
        <taxon>Vertebrata</taxon>
        <taxon>Euteleostomi</taxon>
        <taxon>Archelosauria</taxon>
        <taxon>Archosauria</taxon>
        <taxon>Dinosauria</taxon>
        <taxon>Saurischia</taxon>
        <taxon>Theropoda</taxon>
        <taxon>Coelurosauria</taxon>
        <taxon>Aves</taxon>
        <taxon>Neognathae</taxon>
        <taxon>Galloanserae</taxon>
        <taxon>Anseriformes</taxon>
        <taxon>Anatidae</taxon>
        <taxon>Anatinae</taxon>
        <taxon>Cairina</taxon>
    </lineage>
</organism>
<dbReference type="PROSITE" id="PS51004">
    <property type="entry name" value="SEMA"/>
    <property type="match status" value="1"/>
</dbReference>
<keyword evidence="4" id="KW-0597">Phosphoprotein</keyword>
<reference evidence="19" key="2">
    <citation type="submission" date="2025-08" db="UniProtKB">
        <authorList>
            <consortium name="Ensembl"/>
        </authorList>
    </citation>
    <scope>IDENTIFICATION</scope>
</reference>
<comment type="similarity">
    <text evidence="2">Belongs to the semaphorin family.</text>
</comment>
<dbReference type="AlphaFoldDB" id="A0A8C3BMI6"/>
<keyword evidence="13" id="KW-0393">Immunoglobulin domain</keyword>
<evidence type="ECO:0000313" key="20">
    <source>
        <dbReference type="Proteomes" id="UP000694556"/>
    </source>
</evidence>
<evidence type="ECO:0000256" key="11">
    <source>
        <dbReference type="ARBA" id="ARBA00023157"/>
    </source>
</evidence>
<dbReference type="InterPro" id="IPR002165">
    <property type="entry name" value="Plexin_repeat"/>
</dbReference>
<comment type="caution">
    <text evidence="14">Lacks conserved residue(s) required for the propagation of feature annotation.</text>
</comment>
<dbReference type="SMART" id="SM00630">
    <property type="entry name" value="Sema"/>
    <property type="match status" value="1"/>
</dbReference>
<keyword evidence="10 16" id="KW-0472">Membrane</keyword>
<keyword evidence="6" id="KW-0732">Signal</keyword>
<keyword evidence="12" id="KW-0325">Glycoprotein</keyword>
<feature type="domain" description="Ig-like" evidence="17">
    <location>
        <begin position="759"/>
        <end position="830"/>
    </location>
</feature>
<keyword evidence="5 16" id="KW-0812">Transmembrane</keyword>
<evidence type="ECO:0000256" key="5">
    <source>
        <dbReference type="ARBA" id="ARBA00022692"/>
    </source>
</evidence>
<evidence type="ECO:0000256" key="12">
    <source>
        <dbReference type="ARBA" id="ARBA00023180"/>
    </source>
</evidence>
<evidence type="ECO:0000256" key="9">
    <source>
        <dbReference type="ARBA" id="ARBA00022989"/>
    </source>
</evidence>
<feature type="domain" description="Sema" evidence="18">
    <location>
        <begin position="217"/>
        <end position="695"/>
    </location>
</feature>
<evidence type="ECO:0000313" key="19">
    <source>
        <dbReference type="Ensembl" id="ENSCMMP00000008661.1"/>
    </source>
</evidence>
<evidence type="ECO:0000256" key="13">
    <source>
        <dbReference type="ARBA" id="ARBA00023319"/>
    </source>
</evidence>
<dbReference type="GO" id="GO:0005886">
    <property type="term" value="C:plasma membrane"/>
    <property type="evidence" value="ECO:0007669"/>
    <property type="project" value="TreeGrafter"/>
</dbReference>
<evidence type="ECO:0000256" key="7">
    <source>
        <dbReference type="ARBA" id="ARBA00022782"/>
    </source>
</evidence>
<dbReference type="GO" id="GO:0030335">
    <property type="term" value="P:positive regulation of cell migration"/>
    <property type="evidence" value="ECO:0007669"/>
    <property type="project" value="TreeGrafter"/>
</dbReference>
<dbReference type="Pfam" id="PF01403">
    <property type="entry name" value="Sema"/>
    <property type="match status" value="1"/>
</dbReference>
<dbReference type="GO" id="GO:0001755">
    <property type="term" value="P:neural crest cell migration"/>
    <property type="evidence" value="ECO:0007669"/>
    <property type="project" value="TreeGrafter"/>
</dbReference>
<keyword evidence="9 16" id="KW-1133">Transmembrane helix</keyword>
<evidence type="ECO:0000256" key="15">
    <source>
        <dbReference type="SAM" id="MobiDB-lite"/>
    </source>
</evidence>
<keyword evidence="20" id="KW-1185">Reference proteome</keyword>
<dbReference type="SUPFAM" id="SSF103575">
    <property type="entry name" value="Plexin repeat"/>
    <property type="match status" value="1"/>
</dbReference>
<evidence type="ECO:0000256" key="1">
    <source>
        <dbReference type="ARBA" id="ARBA00004479"/>
    </source>
</evidence>
<dbReference type="PANTHER" id="PTHR11036:SF14">
    <property type="entry name" value="SEMAPHORIN-4B"/>
    <property type="match status" value="1"/>
</dbReference>
<evidence type="ECO:0000256" key="2">
    <source>
        <dbReference type="ARBA" id="ARBA00009492"/>
    </source>
</evidence>
<dbReference type="FunFam" id="2.130.10.10:FF:000033">
    <property type="entry name" value="Semaphorin 4B"/>
    <property type="match status" value="1"/>
</dbReference>
<comment type="subcellular location">
    <subcellularLocation>
        <location evidence="1">Membrane</location>
        <topology evidence="1">Single-pass type I membrane protein</topology>
    </subcellularLocation>
</comment>
<dbReference type="PANTHER" id="PTHR11036">
    <property type="entry name" value="SEMAPHORIN"/>
    <property type="match status" value="1"/>
</dbReference>
<dbReference type="GO" id="GO:0007411">
    <property type="term" value="P:axon guidance"/>
    <property type="evidence" value="ECO:0007669"/>
    <property type="project" value="TreeGrafter"/>
</dbReference>
<dbReference type="SMART" id="SM00423">
    <property type="entry name" value="PSI"/>
    <property type="match status" value="1"/>
</dbReference>
<evidence type="ECO:0000256" key="3">
    <source>
        <dbReference type="ARBA" id="ARBA00022473"/>
    </source>
</evidence>
<dbReference type="GO" id="GO:0071526">
    <property type="term" value="P:semaphorin-plexin signaling pathway"/>
    <property type="evidence" value="ECO:0007669"/>
    <property type="project" value="TreeGrafter"/>
</dbReference>
<dbReference type="Proteomes" id="UP000694556">
    <property type="component" value="Chromosome 11"/>
</dbReference>
<name>A0A8C3BMI6_CAIMO</name>
<evidence type="ECO:0000259" key="17">
    <source>
        <dbReference type="PROSITE" id="PS50835"/>
    </source>
</evidence>
<feature type="region of interest" description="Disordered" evidence="15">
    <location>
        <begin position="927"/>
        <end position="958"/>
    </location>
</feature>
<evidence type="ECO:0000256" key="6">
    <source>
        <dbReference type="ARBA" id="ARBA00022729"/>
    </source>
</evidence>
<keyword evidence="11" id="KW-1015">Disulfide bond</keyword>
<proteinExistence type="inferred from homology"/>
<dbReference type="Ensembl" id="ENSCMMT00000009552.1">
    <property type="protein sequence ID" value="ENSCMMP00000008661.1"/>
    <property type="gene ID" value="ENSCMMG00000005519.1"/>
</dbReference>
<protein>
    <submittedName>
        <fullName evidence="19">Semaphorin 4B</fullName>
    </submittedName>
</protein>
<reference evidence="19" key="3">
    <citation type="submission" date="2025-09" db="UniProtKB">
        <authorList>
            <consortium name="Ensembl"/>
        </authorList>
    </citation>
    <scope>IDENTIFICATION</scope>
</reference>
<dbReference type="Gene3D" id="3.30.1680.10">
    <property type="entry name" value="ligand-binding face of the semaphorins, domain 2"/>
    <property type="match status" value="1"/>
</dbReference>
<evidence type="ECO:0000256" key="4">
    <source>
        <dbReference type="ARBA" id="ARBA00022553"/>
    </source>
</evidence>
<evidence type="ECO:0000256" key="16">
    <source>
        <dbReference type="SAM" id="Phobius"/>
    </source>
</evidence>
<feature type="transmembrane region" description="Helical" evidence="16">
    <location>
        <begin position="897"/>
        <end position="916"/>
    </location>
</feature>
<dbReference type="Pfam" id="PF01437">
    <property type="entry name" value="PSI"/>
    <property type="match status" value="1"/>
</dbReference>
<dbReference type="InterPro" id="IPR007110">
    <property type="entry name" value="Ig-like_dom"/>
</dbReference>
<dbReference type="SUPFAM" id="SSF101912">
    <property type="entry name" value="Sema domain"/>
    <property type="match status" value="1"/>
</dbReference>
<keyword evidence="8" id="KW-0524">Neurogenesis</keyword>
<dbReference type="Gene3D" id="2.130.10.10">
    <property type="entry name" value="YVTN repeat-like/Quinoprotein amine dehydrogenase"/>
    <property type="match status" value="1"/>
</dbReference>
<evidence type="ECO:0000259" key="18">
    <source>
        <dbReference type="PROSITE" id="PS51004"/>
    </source>
</evidence>
<dbReference type="CDD" id="cd05872">
    <property type="entry name" value="Ig_Sema4B_like"/>
    <property type="match status" value="1"/>
</dbReference>
<dbReference type="InterPro" id="IPR001627">
    <property type="entry name" value="Semap_dom"/>
</dbReference>
<dbReference type="InterPro" id="IPR016201">
    <property type="entry name" value="PSI"/>
</dbReference>
<evidence type="ECO:0000256" key="14">
    <source>
        <dbReference type="PROSITE-ProRule" id="PRU00352"/>
    </source>
</evidence>
<sequence>MCALLGEPLCAGGGCVRAQGVQGCVRPLARGSPHGVCVQGRPLPWVCRGGGRGPVCVQCATSVCIRVYISVYIRAACVWLRVQGAGALRATCEDGCPPQSARLCSPGAFPGVSVCRVGCVPPVSHPACVYMCVGARYARCLPEEVFWTDIWVSCKEACALARCQVCSARGGFAGRRGGPARPGSARLAMAPRPALPVLAHSVLAALLLSAAQEPVPRVSLPYDSVERVVQRFTVPGVSNYTALLLSPDGGTLYLGAREVLFAVNTSHFQPAAPAHRLLWGADEEKKRQCVFKGKDPQRDCHNYIKMLLQLNSTHLYTCGTCAFSPACAYINVQHFSLERDASGRVLLEDGKGRCPFDPEYRSTAVMVDGELYAGTVSNFQGNEPTIYRSQESRIALKTENSLNWLQDPVFVGSAYLRESLPASNPEGDDDKVYFFFSETGKEFDYFENTIVSRIARVCKGDQGGERVLQRRWTTFLKAQLLCSHPEDGFPFNVLQDVFVLTPGELRWRETVFYGVFTSQWNKGGLGSSAVCAFPIRSVQRAFSGLYKEVNRETQQWYTDTSPVPEPRPGTCITSHTRHLKINSSLQMPDRVLNFIKDHFLMDSPVRSQPLLLQSRLRYQQIGVHRAQGLHGTYDVLFLGTDDGRLHKAVHVNHRVHIIEEIHLFPAGQPVLQLLLDHNQGLVYAASYAAVAQVPFANCSLYRSCGECVLARDPFCAWSRGACRSTALHPSAHPQLWAQDIEGADTERLCQSANVSQPRPRILLTPASGTPCQQIQLPPNAVRPLPCRLLSNLASRRWLHNGAPVNASYLVLPEGALILVGSPERAGTYECWSLEEGFRKLMASYCVGVQELTHGPLEAGSKVSAGRDALEAISTSRSTSAVGSAAARLEGKTYWTEFLVMCVLFATAVLVLALFLLHRHRDGMKALLEPADPSRHQKPPRKPVESLPLNGSSLPSAVPEHKGYQALQDNYIVSTPVHEPPGTTRTFSESEKRPLHVRDSFVEVSPACQRPRVRLGSEIQDSVV</sequence>
<dbReference type="PROSITE" id="PS50835">
    <property type="entry name" value="IG_LIKE"/>
    <property type="match status" value="1"/>
</dbReference>
<evidence type="ECO:0000256" key="10">
    <source>
        <dbReference type="ARBA" id="ARBA00023136"/>
    </source>
</evidence>
<dbReference type="InterPro" id="IPR027231">
    <property type="entry name" value="Semaphorin"/>
</dbReference>
<keyword evidence="7" id="KW-0221">Differentiation</keyword>
<evidence type="ECO:0000256" key="8">
    <source>
        <dbReference type="ARBA" id="ARBA00022902"/>
    </source>
</evidence>
<keyword evidence="3" id="KW-0217">Developmental protein</keyword>
<dbReference type="GO" id="GO:0030215">
    <property type="term" value="F:semaphorin receptor binding"/>
    <property type="evidence" value="ECO:0007669"/>
    <property type="project" value="InterPro"/>
</dbReference>
<dbReference type="GO" id="GO:0045499">
    <property type="term" value="F:chemorepellent activity"/>
    <property type="evidence" value="ECO:0007669"/>
    <property type="project" value="TreeGrafter"/>
</dbReference>
<dbReference type="InterPro" id="IPR036352">
    <property type="entry name" value="Semap_dom_sf"/>
</dbReference>
<accession>A0A8C3BMI6</accession>
<dbReference type="InterPro" id="IPR015943">
    <property type="entry name" value="WD40/YVTN_repeat-like_dom_sf"/>
</dbReference>